<name>A0A1G9KJW3_9BACT</name>
<dbReference type="GO" id="GO:0070042">
    <property type="term" value="F:rRNA (uridine-N3-)-methyltransferase activity"/>
    <property type="evidence" value="ECO:0007669"/>
    <property type="project" value="TreeGrafter"/>
</dbReference>
<dbReference type="GO" id="GO:0005737">
    <property type="term" value="C:cytoplasm"/>
    <property type="evidence" value="ECO:0007669"/>
    <property type="project" value="UniProtKB-SubCell"/>
</dbReference>
<dbReference type="Proteomes" id="UP000182146">
    <property type="component" value="Unassembled WGS sequence"/>
</dbReference>
<dbReference type="InterPro" id="IPR006700">
    <property type="entry name" value="RsmE"/>
</dbReference>
<accession>A0A1G9KJW3</accession>
<dbReference type="GO" id="GO:0070475">
    <property type="term" value="P:rRNA base methylation"/>
    <property type="evidence" value="ECO:0007669"/>
    <property type="project" value="TreeGrafter"/>
</dbReference>
<organism evidence="12 13">
    <name type="scientific">Geoalkalibacter ferrihydriticus</name>
    <dbReference type="NCBI Taxonomy" id="392333"/>
    <lineage>
        <taxon>Bacteria</taxon>
        <taxon>Pseudomonadati</taxon>
        <taxon>Thermodesulfobacteriota</taxon>
        <taxon>Desulfuromonadia</taxon>
        <taxon>Desulfuromonadales</taxon>
        <taxon>Geoalkalibacteraceae</taxon>
        <taxon>Geoalkalibacter</taxon>
    </lineage>
</organism>
<reference evidence="12 13" key="1">
    <citation type="submission" date="2016-10" db="EMBL/GenBank/DDBJ databases">
        <authorList>
            <person name="de Groot N.N."/>
        </authorList>
    </citation>
    <scope>NUCLEOTIDE SEQUENCE [LARGE SCALE GENOMIC DNA]</scope>
    <source>
        <strain evidence="12 13">DSM 17813</strain>
    </source>
</reference>
<evidence type="ECO:0000256" key="1">
    <source>
        <dbReference type="ARBA" id="ARBA00004496"/>
    </source>
</evidence>
<dbReference type="PANTHER" id="PTHR30027">
    <property type="entry name" value="RIBOSOMAL RNA SMALL SUBUNIT METHYLTRANSFERASE E"/>
    <property type="match status" value="1"/>
</dbReference>
<dbReference type="EC" id="2.1.1.193" evidence="10"/>
<keyword evidence="6 10" id="KW-0808">Transferase</keyword>
<dbReference type="PANTHER" id="PTHR30027:SF3">
    <property type="entry name" value="16S RRNA (URACIL(1498)-N(3))-METHYLTRANSFERASE"/>
    <property type="match status" value="1"/>
</dbReference>
<keyword evidence="3 10" id="KW-0963">Cytoplasm</keyword>
<evidence type="ECO:0000256" key="2">
    <source>
        <dbReference type="ARBA" id="ARBA00005528"/>
    </source>
</evidence>
<evidence type="ECO:0000256" key="4">
    <source>
        <dbReference type="ARBA" id="ARBA00022552"/>
    </source>
</evidence>
<dbReference type="InterPro" id="IPR029026">
    <property type="entry name" value="tRNA_m1G_MTases_N"/>
</dbReference>
<dbReference type="RefSeq" id="WP_052446102.1">
    <property type="nucleotide sequence ID" value="NZ_FNGU01000001.1"/>
</dbReference>
<dbReference type="EMBL" id="FNGU01000001">
    <property type="protein sequence ID" value="SDL50100.1"/>
    <property type="molecule type" value="Genomic_DNA"/>
</dbReference>
<dbReference type="InterPro" id="IPR046886">
    <property type="entry name" value="RsmE_MTase_dom"/>
</dbReference>
<evidence type="ECO:0000256" key="3">
    <source>
        <dbReference type="ARBA" id="ARBA00022490"/>
    </source>
</evidence>
<dbReference type="AlphaFoldDB" id="A0A1G9KJW3"/>
<evidence type="ECO:0000256" key="7">
    <source>
        <dbReference type="ARBA" id="ARBA00022691"/>
    </source>
</evidence>
<dbReference type="NCBIfam" id="TIGR00046">
    <property type="entry name" value="RsmE family RNA methyltransferase"/>
    <property type="match status" value="1"/>
</dbReference>
<gene>
    <name evidence="12" type="ORF">SAMN05660860_00790</name>
</gene>
<dbReference type="Gene3D" id="3.40.1280.10">
    <property type="match status" value="1"/>
</dbReference>
<comment type="similarity">
    <text evidence="2 10">Belongs to the RNA methyltransferase RsmE family.</text>
</comment>
<dbReference type="SUPFAM" id="SSF75217">
    <property type="entry name" value="alpha/beta knot"/>
    <property type="match status" value="1"/>
</dbReference>
<protein>
    <recommendedName>
        <fullName evidence="10">Ribosomal RNA small subunit methyltransferase E</fullName>
        <ecNumber evidence="10">2.1.1.193</ecNumber>
    </recommendedName>
</protein>
<dbReference type="OrthoDB" id="9815641at2"/>
<comment type="catalytic activity">
    <reaction evidence="9 10">
        <text>uridine(1498) in 16S rRNA + S-adenosyl-L-methionine = N(3)-methyluridine(1498) in 16S rRNA + S-adenosyl-L-homocysteine + H(+)</text>
        <dbReference type="Rhea" id="RHEA:42920"/>
        <dbReference type="Rhea" id="RHEA-COMP:10283"/>
        <dbReference type="Rhea" id="RHEA-COMP:10284"/>
        <dbReference type="ChEBI" id="CHEBI:15378"/>
        <dbReference type="ChEBI" id="CHEBI:57856"/>
        <dbReference type="ChEBI" id="CHEBI:59789"/>
        <dbReference type="ChEBI" id="CHEBI:65315"/>
        <dbReference type="ChEBI" id="CHEBI:74502"/>
        <dbReference type="EC" id="2.1.1.193"/>
    </reaction>
</comment>
<evidence type="ECO:0000313" key="13">
    <source>
        <dbReference type="Proteomes" id="UP000182146"/>
    </source>
</evidence>
<evidence type="ECO:0000313" key="12">
    <source>
        <dbReference type="EMBL" id="SDL50100.1"/>
    </source>
</evidence>
<sequence length="255" mass="28404">MPPACVNGGGAATRVQLGVSAQLGQPVSIEGVARHALDCWRPRRGEALTVEDAAGRGFRARILEYDDAHAVLLPFEELERAPESPVRIEVYQALPQRERFELILQKLTEIGVARIVPFESSRSITQQERDVGQKKSHRWPEVVLKAAKQCRRGMIPELLAFHSWDAALYEAHHADLRFFFYEGSATWSLREALNGERPRRLALMVGPEGGFSADEFTEMRALDMLPVSLGPRILRTETAAIVGAAIVQHVLGDLY</sequence>
<evidence type="ECO:0000256" key="5">
    <source>
        <dbReference type="ARBA" id="ARBA00022603"/>
    </source>
</evidence>
<feature type="domain" description="Ribosomal RNA small subunit methyltransferase E methyltransferase" evidence="11">
    <location>
        <begin position="83"/>
        <end position="248"/>
    </location>
</feature>
<dbReference type="STRING" id="392333.SAMN05660860_00790"/>
<keyword evidence="4 10" id="KW-0698">rRNA processing</keyword>
<proteinExistence type="inferred from homology"/>
<keyword evidence="7 10" id="KW-0949">S-adenosyl-L-methionine</keyword>
<comment type="function">
    <text evidence="8 10">Specifically methylates the N3 position of the uracil ring of uridine 1498 (m3U1498) in 16S rRNA. Acts on the fully assembled 30S ribosomal subunit.</text>
</comment>
<comment type="subcellular location">
    <subcellularLocation>
        <location evidence="1 10">Cytoplasm</location>
    </subcellularLocation>
</comment>
<evidence type="ECO:0000259" key="11">
    <source>
        <dbReference type="Pfam" id="PF04452"/>
    </source>
</evidence>
<dbReference type="CDD" id="cd18084">
    <property type="entry name" value="RsmE-like"/>
    <property type="match status" value="1"/>
</dbReference>
<keyword evidence="5 10" id="KW-0489">Methyltransferase</keyword>
<evidence type="ECO:0000256" key="9">
    <source>
        <dbReference type="ARBA" id="ARBA00047944"/>
    </source>
</evidence>
<dbReference type="PIRSF" id="PIRSF015601">
    <property type="entry name" value="MTase_slr0722"/>
    <property type="match status" value="1"/>
</dbReference>
<dbReference type="Pfam" id="PF04452">
    <property type="entry name" value="Methyltrans_RNA"/>
    <property type="match status" value="1"/>
</dbReference>
<evidence type="ECO:0000256" key="6">
    <source>
        <dbReference type="ARBA" id="ARBA00022679"/>
    </source>
</evidence>
<evidence type="ECO:0000256" key="8">
    <source>
        <dbReference type="ARBA" id="ARBA00025699"/>
    </source>
</evidence>
<dbReference type="InterPro" id="IPR029028">
    <property type="entry name" value="Alpha/beta_knot_MTases"/>
</dbReference>
<evidence type="ECO:0000256" key="10">
    <source>
        <dbReference type="PIRNR" id="PIRNR015601"/>
    </source>
</evidence>